<sequence length="111" mass="13195">MKSNPWFYIFCFVAFITLFGHIANSYTAATYYDYARYPYKKKQRNERKIRALKSQCEEGCENKVGLDQLSCVRRCMSRECYDELYTHDPLEEGEIDVRFNSFKGCILKKVL</sequence>
<proteinExistence type="predicted"/>
<organism evidence="2 3">
    <name type="scientific">Ridgeia piscesae</name>
    <name type="common">Tubeworm</name>
    <dbReference type="NCBI Taxonomy" id="27915"/>
    <lineage>
        <taxon>Eukaryota</taxon>
        <taxon>Metazoa</taxon>
        <taxon>Spiralia</taxon>
        <taxon>Lophotrochozoa</taxon>
        <taxon>Annelida</taxon>
        <taxon>Polychaeta</taxon>
        <taxon>Sedentaria</taxon>
        <taxon>Canalipalpata</taxon>
        <taxon>Sabellida</taxon>
        <taxon>Siboglinidae</taxon>
        <taxon>Ridgeia</taxon>
    </lineage>
</organism>
<evidence type="ECO:0000313" key="3">
    <source>
        <dbReference type="Proteomes" id="UP001209878"/>
    </source>
</evidence>
<dbReference type="PANTHER" id="PTHR35455">
    <property type="entry name" value="UNNAMED PRODUCT"/>
    <property type="match status" value="1"/>
</dbReference>
<comment type="caution">
    <text evidence="2">The sequence shown here is derived from an EMBL/GenBank/DDBJ whole genome shotgun (WGS) entry which is preliminary data.</text>
</comment>
<evidence type="ECO:0000256" key="1">
    <source>
        <dbReference type="SAM" id="Phobius"/>
    </source>
</evidence>
<dbReference type="InterPro" id="IPR031985">
    <property type="entry name" value="DUF4787"/>
</dbReference>
<keyword evidence="1" id="KW-0472">Membrane</keyword>
<dbReference type="PANTHER" id="PTHR35455:SF1">
    <property type="entry name" value="AGAP005842-PA"/>
    <property type="match status" value="1"/>
</dbReference>
<dbReference type="Pfam" id="PF16029">
    <property type="entry name" value="DUF4787"/>
    <property type="match status" value="1"/>
</dbReference>
<name>A0AAD9KRJ2_RIDPI</name>
<dbReference type="EMBL" id="JAODUO010000687">
    <property type="protein sequence ID" value="KAK2176069.1"/>
    <property type="molecule type" value="Genomic_DNA"/>
</dbReference>
<protein>
    <submittedName>
        <fullName evidence="2">Uncharacterized protein</fullName>
    </submittedName>
</protein>
<keyword evidence="1" id="KW-0812">Transmembrane</keyword>
<evidence type="ECO:0000313" key="2">
    <source>
        <dbReference type="EMBL" id="KAK2176069.1"/>
    </source>
</evidence>
<keyword evidence="1" id="KW-1133">Transmembrane helix</keyword>
<dbReference type="AlphaFoldDB" id="A0AAD9KRJ2"/>
<feature type="transmembrane region" description="Helical" evidence="1">
    <location>
        <begin position="6"/>
        <end position="32"/>
    </location>
</feature>
<accession>A0AAD9KRJ2</accession>
<reference evidence="2" key="1">
    <citation type="journal article" date="2023" name="Mol. Biol. Evol.">
        <title>Third-Generation Sequencing Reveals the Adaptive Role of the Epigenome in Three Deep-Sea Polychaetes.</title>
        <authorList>
            <person name="Perez M."/>
            <person name="Aroh O."/>
            <person name="Sun Y."/>
            <person name="Lan Y."/>
            <person name="Juniper S.K."/>
            <person name="Young C.R."/>
            <person name="Angers B."/>
            <person name="Qian P.Y."/>
        </authorList>
    </citation>
    <scope>NUCLEOTIDE SEQUENCE</scope>
    <source>
        <strain evidence="2">R07B-5</strain>
    </source>
</reference>
<dbReference type="Proteomes" id="UP001209878">
    <property type="component" value="Unassembled WGS sequence"/>
</dbReference>
<keyword evidence="3" id="KW-1185">Reference proteome</keyword>
<gene>
    <name evidence="2" type="ORF">NP493_685g01037</name>
</gene>